<keyword evidence="6" id="KW-0949">S-adenosyl-L-methionine</keyword>
<feature type="region of interest" description="Disordered" evidence="14">
    <location>
        <begin position="251"/>
        <end position="277"/>
    </location>
</feature>
<evidence type="ECO:0000256" key="3">
    <source>
        <dbReference type="ARBA" id="ARBA00021330"/>
    </source>
</evidence>
<protein>
    <recommendedName>
        <fullName evidence="3">Small RNA 2'-O-methyltransferase</fullName>
        <ecNumber evidence="12">2.1.1.386</ecNumber>
    </recommendedName>
    <alternativeName>
        <fullName evidence="11">HEN1 methyltransferase homolog 1</fullName>
    </alternativeName>
</protein>
<evidence type="ECO:0000256" key="6">
    <source>
        <dbReference type="ARBA" id="ARBA00022691"/>
    </source>
</evidence>
<dbReference type="EMBL" id="BEZZ01002346">
    <property type="protein sequence ID" value="GCC21616.1"/>
    <property type="molecule type" value="Genomic_DNA"/>
</dbReference>
<dbReference type="PANTHER" id="PTHR21404:SF3">
    <property type="entry name" value="SMALL RNA 2'-O-METHYLTRANSFERASE"/>
    <property type="match status" value="1"/>
</dbReference>
<evidence type="ECO:0000256" key="2">
    <source>
        <dbReference type="ARBA" id="ARBA00009026"/>
    </source>
</evidence>
<gene>
    <name evidence="15" type="ORF">chiPu_0020090</name>
</gene>
<proteinExistence type="inferred from homology"/>
<evidence type="ECO:0000256" key="7">
    <source>
        <dbReference type="ARBA" id="ARBA00022723"/>
    </source>
</evidence>
<dbReference type="GO" id="GO:0030422">
    <property type="term" value="P:siRNA processing"/>
    <property type="evidence" value="ECO:0007669"/>
    <property type="project" value="TreeGrafter"/>
</dbReference>
<dbReference type="GO" id="GO:0005737">
    <property type="term" value="C:cytoplasm"/>
    <property type="evidence" value="ECO:0007669"/>
    <property type="project" value="TreeGrafter"/>
</dbReference>
<dbReference type="Gene3D" id="3.40.50.150">
    <property type="entry name" value="Vaccinia Virus protein VP39"/>
    <property type="match status" value="1"/>
</dbReference>
<sequence length="347" mass="39707">MAYRESAAVADLGCAECTLLSRLKFCNCVEVLVGVDTDLELLKEKMYRVSPLPCDYLQPRTSMLTVSLYHGSATVKDSRMLDCDFVSCIELVEHLNISEVERFSEMVFGYMSPAVVVITTPNADFNPLLPGIMRFRHWDHKFEWSRAEFQAWSLNIGNKFGYKVEFTGVGKGPLGTEQLGFCTQVSIFLRQLSEAPRIETKHSKQLYKLVYEVVYPSLKDKKIQQDIVLNEVIYAAECVRRQIINTRYDDEGQGAENWNQNERGSAQIDDSKREKTFKPKDSKRLEVCKIDGKLHIPLINLFSMPKVQQLSGSFQRLEEILQVTDRVVLSRCGAFLLYPADDDRNED</sequence>
<keyword evidence="4" id="KW-0489">Methyltransferase</keyword>
<comment type="catalytic activity">
    <reaction evidence="13">
        <text>small RNA 3'-end nucleotide + S-adenosyl-L-methionine = small RNA 3'-end 2'-O-methylnucleotide + S-adenosyl-L-homocysteine + H(+)</text>
        <dbReference type="Rhea" id="RHEA:37887"/>
        <dbReference type="Rhea" id="RHEA-COMP:10415"/>
        <dbReference type="Rhea" id="RHEA-COMP:10416"/>
        <dbReference type="ChEBI" id="CHEBI:15378"/>
        <dbReference type="ChEBI" id="CHEBI:57856"/>
        <dbReference type="ChEBI" id="CHEBI:59789"/>
        <dbReference type="ChEBI" id="CHEBI:74896"/>
        <dbReference type="ChEBI" id="CHEBI:74898"/>
        <dbReference type="EC" id="2.1.1.386"/>
    </reaction>
</comment>
<evidence type="ECO:0000313" key="15">
    <source>
        <dbReference type="EMBL" id="GCC21616.1"/>
    </source>
</evidence>
<dbReference type="GO" id="GO:0090486">
    <property type="term" value="F:small RNA 2'-O-methyltransferase activity"/>
    <property type="evidence" value="ECO:0007669"/>
    <property type="project" value="UniProtKB-EC"/>
</dbReference>
<dbReference type="InterPro" id="IPR029063">
    <property type="entry name" value="SAM-dependent_MTases_sf"/>
</dbReference>
<name>A0A401RU19_CHIPU</name>
<evidence type="ECO:0000256" key="14">
    <source>
        <dbReference type="SAM" id="MobiDB-lite"/>
    </source>
</evidence>
<comment type="cofactor">
    <cofactor evidence="1">
        <name>Mg(2+)</name>
        <dbReference type="ChEBI" id="CHEBI:18420"/>
    </cofactor>
</comment>
<dbReference type="GO" id="GO:0046872">
    <property type="term" value="F:metal ion binding"/>
    <property type="evidence" value="ECO:0007669"/>
    <property type="project" value="UniProtKB-KW"/>
</dbReference>
<dbReference type="InterPro" id="IPR026610">
    <property type="entry name" value="Hen1"/>
</dbReference>
<keyword evidence="5" id="KW-0808">Transferase</keyword>
<evidence type="ECO:0000256" key="5">
    <source>
        <dbReference type="ARBA" id="ARBA00022679"/>
    </source>
</evidence>
<keyword evidence="7" id="KW-0479">Metal-binding</keyword>
<dbReference type="Proteomes" id="UP000287033">
    <property type="component" value="Unassembled WGS sequence"/>
</dbReference>
<keyword evidence="10" id="KW-0943">RNA-mediated gene silencing</keyword>
<dbReference type="OrthoDB" id="2154311at2759"/>
<evidence type="ECO:0000256" key="1">
    <source>
        <dbReference type="ARBA" id="ARBA00001946"/>
    </source>
</evidence>
<evidence type="ECO:0000256" key="12">
    <source>
        <dbReference type="ARBA" id="ARBA00035025"/>
    </source>
</evidence>
<evidence type="ECO:0000313" key="16">
    <source>
        <dbReference type="Proteomes" id="UP000287033"/>
    </source>
</evidence>
<dbReference type="GO" id="GO:0034587">
    <property type="term" value="P:piRNA processing"/>
    <property type="evidence" value="ECO:0007669"/>
    <property type="project" value="TreeGrafter"/>
</dbReference>
<accession>A0A401RU19</accession>
<reference evidence="15 16" key="1">
    <citation type="journal article" date="2018" name="Nat. Ecol. Evol.">
        <title>Shark genomes provide insights into elasmobranch evolution and the origin of vertebrates.</title>
        <authorList>
            <person name="Hara Y"/>
            <person name="Yamaguchi K"/>
            <person name="Onimaru K"/>
            <person name="Kadota M"/>
            <person name="Koyanagi M"/>
            <person name="Keeley SD"/>
            <person name="Tatsumi K"/>
            <person name="Tanaka K"/>
            <person name="Motone F"/>
            <person name="Kageyama Y"/>
            <person name="Nozu R"/>
            <person name="Adachi N"/>
            <person name="Nishimura O"/>
            <person name="Nakagawa R"/>
            <person name="Tanegashima C"/>
            <person name="Kiyatake I"/>
            <person name="Matsumoto R"/>
            <person name="Murakumo K"/>
            <person name="Nishida K"/>
            <person name="Terakita A"/>
            <person name="Kuratani S"/>
            <person name="Sato K"/>
            <person name="Hyodo S Kuraku.S."/>
        </authorList>
    </citation>
    <scope>NUCLEOTIDE SEQUENCE [LARGE SCALE GENOMIC DNA]</scope>
</reference>
<evidence type="ECO:0000256" key="9">
    <source>
        <dbReference type="ARBA" id="ARBA00022884"/>
    </source>
</evidence>
<keyword evidence="8" id="KW-0460">Magnesium</keyword>
<organism evidence="15 16">
    <name type="scientific">Chiloscyllium punctatum</name>
    <name type="common">Brownbanded bambooshark</name>
    <name type="synonym">Hemiscyllium punctatum</name>
    <dbReference type="NCBI Taxonomy" id="137246"/>
    <lineage>
        <taxon>Eukaryota</taxon>
        <taxon>Metazoa</taxon>
        <taxon>Chordata</taxon>
        <taxon>Craniata</taxon>
        <taxon>Vertebrata</taxon>
        <taxon>Chondrichthyes</taxon>
        <taxon>Elasmobranchii</taxon>
        <taxon>Galeomorphii</taxon>
        <taxon>Galeoidea</taxon>
        <taxon>Orectolobiformes</taxon>
        <taxon>Hemiscylliidae</taxon>
        <taxon>Chiloscyllium</taxon>
    </lineage>
</organism>
<dbReference type="PANTHER" id="PTHR21404">
    <property type="entry name" value="HEN1"/>
    <property type="match status" value="1"/>
</dbReference>
<dbReference type="GO" id="GO:0003723">
    <property type="term" value="F:RNA binding"/>
    <property type="evidence" value="ECO:0007669"/>
    <property type="project" value="UniProtKB-KW"/>
</dbReference>
<evidence type="ECO:0000256" key="8">
    <source>
        <dbReference type="ARBA" id="ARBA00022842"/>
    </source>
</evidence>
<evidence type="ECO:0000256" key="13">
    <source>
        <dbReference type="ARBA" id="ARBA00048418"/>
    </source>
</evidence>
<dbReference type="EC" id="2.1.1.386" evidence="12"/>
<dbReference type="AlphaFoldDB" id="A0A401RU19"/>
<dbReference type="GO" id="GO:0005634">
    <property type="term" value="C:nucleus"/>
    <property type="evidence" value="ECO:0007669"/>
    <property type="project" value="TreeGrafter"/>
</dbReference>
<dbReference type="GO" id="GO:0001510">
    <property type="term" value="P:RNA methylation"/>
    <property type="evidence" value="ECO:0007669"/>
    <property type="project" value="InterPro"/>
</dbReference>
<evidence type="ECO:0000256" key="10">
    <source>
        <dbReference type="ARBA" id="ARBA00023158"/>
    </source>
</evidence>
<comment type="similarity">
    <text evidence="2">Belongs to the methyltransferase superfamily. HEN1 family.</text>
</comment>
<dbReference type="STRING" id="137246.A0A401RU19"/>
<evidence type="ECO:0000256" key="4">
    <source>
        <dbReference type="ARBA" id="ARBA00022603"/>
    </source>
</evidence>
<evidence type="ECO:0000256" key="11">
    <source>
        <dbReference type="ARBA" id="ARBA00029981"/>
    </source>
</evidence>
<comment type="caution">
    <text evidence="15">The sequence shown here is derived from an EMBL/GenBank/DDBJ whole genome shotgun (WGS) entry which is preliminary data.</text>
</comment>
<dbReference type="FunFam" id="3.40.50.150:FF:000124">
    <property type="entry name" value="HEN methyltransferase 1"/>
    <property type="match status" value="1"/>
</dbReference>
<dbReference type="OMA" id="YEQRYCA"/>
<keyword evidence="16" id="KW-1185">Reference proteome</keyword>
<keyword evidence="9" id="KW-0694">RNA-binding</keyword>